<feature type="non-terminal residue" evidence="3">
    <location>
        <position position="1"/>
    </location>
</feature>
<dbReference type="Gene3D" id="3.90.220.20">
    <property type="entry name" value="DNA methylase specificity domains"/>
    <property type="match status" value="1"/>
</dbReference>
<keyword evidence="1" id="KW-0680">Restriction system</keyword>
<dbReference type="EMBL" id="AEHQ01000010">
    <property type="protein sequence ID" value="EFO71308.1"/>
    <property type="molecule type" value="Genomic_DNA"/>
</dbReference>
<dbReference type="AlphaFoldDB" id="E1NRF5"/>
<dbReference type="GO" id="GO:0009307">
    <property type="term" value="P:DNA restriction-modification system"/>
    <property type="evidence" value="ECO:0007669"/>
    <property type="project" value="UniProtKB-KW"/>
</dbReference>
<reference evidence="3 4" key="1">
    <citation type="submission" date="2010-09" db="EMBL/GenBank/DDBJ databases">
        <authorList>
            <person name="Durkin A.S."/>
            <person name="Madupu R."/>
            <person name="Torralba M."/>
            <person name="Gillis M."/>
            <person name="Methe B."/>
            <person name="Sutton G."/>
            <person name="Nelson K.E."/>
        </authorList>
    </citation>
    <scope>NUCLEOTIDE SEQUENCE [LARGE SCALE GENOMIC DNA]</scope>
    <source>
        <strain evidence="3 4">LactinV 01V1-a</strain>
    </source>
</reference>
<keyword evidence="2" id="KW-0238">DNA-binding</keyword>
<comment type="caution">
    <text evidence="3">The sequence shown here is derived from an EMBL/GenBank/DDBJ whole genome shotgun (WGS) entry which is preliminary data.</text>
</comment>
<evidence type="ECO:0000313" key="3">
    <source>
        <dbReference type="EMBL" id="EFO71308.1"/>
    </source>
</evidence>
<dbReference type="InterPro" id="IPR044946">
    <property type="entry name" value="Restrct_endonuc_typeI_TRD_sf"/>
</dbReference>
<proteinExistence type="predicted"/>
<dbReference type="Proteomes" id="UP000003648">
    <property type="component" value="Unassembled WGS sequence"/>
</dbReference>
<dbReference type="PANTHER" id="PTHR30408:SF13">
    <property type="entry name" value="TYPE I RESTRICTION ENZYME HINDI SPECIFICITY SUBUNIT"/>
    <property type="match status" value="1"/>
</dbReference>
<evidence type="ECO:0000256" key="2">
    <source>
        <dbReference type="ARBA" id="ARBA00023125"/>
    </source>
</evidence>
<evidence type="ECO:0000313" key="4">
    <source>
        <dbReference type="Proteomes" id="UP000003648"/>
    </source>
</evidence>
<evidence type="ECO:0000256" key="1">
    <source>
        <dbReference type="ARBA" id="ARBA00022747"/>
    </source>
</evidence>
<dbReference type="SUPFAM" id="SSF116734">
    <property type="entry name" value="DNA methylase specificity domain"/>
    <property type="match status" value="1"/>
</dbReference>
<organism evidence="3 4">
    <name type="scientific">Lactobacillus iners LactinV 01V1-a</name>
    <dbReference type="NCBI Taxonomy" id="879297"/>
    <lineage>
        <taxon>Bacteria</taxon>
        <taxon>Bacillati</taxon>
        <taxon>Bacillota</taxon>
        <taxon>Bacilli</taxon>
        <taxon>Lactobacillales</taxon>
        <taxon>Lactobacillaceae</taxon>
        <taxon>Lactobacillus</taxon>
    </lineage>
</organism>
<protein>
    <submittedName>
        <fullName evidence="3">Uncharacterized protein</fullName>
    </submittedName>
</protein>
<dbReference type="PANTHER" id="PTHR30408">
    <property type="entry name" value="TYPE-1 RESTRICTION ENZYME ECOKI SPECIFICITY PROTEIN"/>
    <property type="match status" value="1"/>
</dbReference>
<name>E1NRF5_9LACO</name>
<gene>
    <name evidence="3" type="ORF">HMPREF9211_0346</name>
</gene>
<dbReference type="InterPro" id="IPR052021">
    <property type="entry name" value="Type-I_RS_S_subunit"/>
</dbReference>
<sequence>EQVSVIYQSWFEDFEITNGVCPANWSYQELSTIADIASGKRPPVKSDNCNEKTPISIVGAASVMGFTSEANHTDKILVTGRVGTHGVIQRFNTPCWTSDNTLVITSPYYEFTNQILHRIDYSSINRGSTQPLITQGDMKKVVVLVPDEDTLAIFEKFAGSLMAKWEANNNENVKLASLRDTLLPKLMSGELDVSNLNL</sequence>
<dbReference type="GO" id="GO:0003677">
    <property type="term" value="F:DNA binding"/>
    <property type="evidence" value="ECO:0007669"/>
    <property type="project" value="UniProtKB-KW"/>
</dbReference>
<accession>E1NRF5</accession>